<protein>
    <submittedName>
        <fullName evidence="3">Uncharacterized protein</fullName>
    </submittedName>
</protein>
<sequence>MTRLVRLVPGWVWLVVLTVIAAAVAWQYHRVVVLERDAATAQLQVSQAEVAVLDSALRWRRDYSRRLEGALAQREQALTEAREEIRAHLDELARLEREHAEVREWLDRDLPGPVAEWLQQLADQDDRRAGAGDARDSGQAD</sequence>
<evidence type="ECO:0000256" key="1">
    <source>
        <dbReference type="SAM" id="Coils"/>
    </source>
</evidence>
<feature type="compositionally biased region" description="Basic and acidic residues" evidence="2">
    <location>
        <begin position="124"/>
        <end position="141"/>
    </location>
</feature>
<evidence type="ECO:0000313" key="4">
    <source>
        <dbReference type="Proteomes" id="UP001318321"/>
    </source>
</evidence>
<evidence type="ECO:0000256" key="2">
    <source>
        <dbReference type="SAM" id="MobiDB-lite"/>
    </source>
</evidence>
<feature type="coiled-coil region" evidence="1">
    <location>
        <begin position="60"/>
        <end position="98"/>
    </location>
</feature>
<name>A0ABX0PSR9_9GAMM</name>
<dbReference type="Proteomes" id="UP001318321">
    <property type="component" value="Unassembled WGS sequence"/>
</dbReference>
<comment type="caution">
    <text evidence="3">The sequence shown here is derived from an EMBL/GenBank/DDBJ whole genome shotgun (WGS) entry which is preliminary data.</text>
</comment>
<accession>A0ABX0PSR9</accession>
<dbReference type="EMBL" id="JAAQTO010000017">
    <property type="protein sequence ID" value="NIC05252.1"/>
    <property type="molecule type" value="Genomic_DNA"/>
</dbReference>
<feature type="region of interest" description="Disordered" evidence="2">
    <location>
        <begin position="121"/>
        <end position="141"/>
    </location>
</feature>
<proteinExistence type="predicted"/>
<dbReference type="RefSeq" id="WP_167112610.1">
    <property type="nucleotide sequence ID" value="NZ_JAAQTO010000017.1"/>
</dbReference>
<evidence type="ECO:0000313" key="3">
    <source>
        <dbReference type="EMBL" id="NIC05252.1"/>
    </source>
</evidence>
<gene>
    <name evidence="3" type="ORF">HBJ55_07430</name>
</gene>
<organism evidence="3 4">
    <name type="scientific">Billgrantia bachuensis</name>
    <dbReference type="NCBI Taxonomy" id="2717286"/>
    <lineage>
        <taxon>Bacteria</taxon>
        <taxon>Pseudomonadati</taxon>
        <taxon>Pseudomonadota</taxon>
        <taxon>Gammaproteobacteria</taxon>
        <taxon>Oceanospirillales</taxon>
        <taxon>Halomonadaceae</taxon>
        <taxon>Billgrantia</taxon>
    </lineage>
</organism>
<keyword evidence="1" id="KW-0175">Coiled coil</keyword>
<reference evidence="3 4" key="1">
    <citation type="submission" date="2020-03" db="EMBL/GenBank/DDBJ databases">
        <title>Identification of Halomonas strains.</title>
        <authorList>
            <person name="Xiao Z."/>
            <person name="Dong F."/>
            <person name="Wang Z."/>
            <person name="Zhao J.-Y."/>
        </authorList>
    </citation>
    <scope>NUCLEOTIDE SEQUENCE [LARGE SCALE GENOMIC DNA]</scope>
    <source>
        <strain evidence="3 4">DX6</strain>
    </source>
</reference>
<keyword evidence="4" id="KW-1185">Reference proteome</keyword>